<evidence type="ECO:0000313" key="2">
    <source>
        <dbReference type="Proteomes" id="UP000521017"/>
    </source>
</evidence>
<sequence>MAILDQGLIGTFKGKMGSLVIAKWKNKYVGKSKPKSSSKARTELQLDQQSKFRLVGKFMSGFSSTISFSYQKLTVGTTAMNEAMRYNLNNSISGVYPNYTLNFANIQLSDPLEKREIDGGISPVITASPQRKIKLTWKIDDPQNYEKTKDTDQVYAFLYHPEKKISFASTHPQRSKLTLDFSVPGIFLGEVHAWLFFVSADRKLVSKTEYLGKVTVVA</sequence>
<accession>A0A7X0J141</accession>
<dbReference type="RefSeq" id="WP_184623628.1">
    <property type="nucleotide sequence ID" value="NZ_JACHCC010000003.1"/>
</dbReference>
<evidence type="ECO:0000313" key="1">
    <source>
        <dbReference type="EMBL" id="MBB6498990.1"/>
    </source>
</evidence>
<dbReference type="EMBL" id="JACHCC010000003">
    <property type="protein sequence ID" value="MBB6498990.1"/>
    <property type="molecule type" value="Genomic_DNA"/>
</dbReference>
<dbReference type="Pfam" id="PF19781">
    <property type="entry name" value="DUF6266"/>
    <property type="match status" value="1"/>
</dbReference>
<protein>
    <submittedName>
        <fullName evidence="1">Uncharacterized protein</fullName>
    </submittedName>
</protein>
<dbReference type="InterPro" id="IPR046233">
    <property type="entry name" value="DUF6266"/>
</dbReference>
<gene>
    <name evidence="1" type="ORF">HDF25_001131</name>
</gene>
<dbReference type="Proteomes" id="UP000521017">
    <property type="component" value="Unassembled WGS sequence"/>
</dbReference>
<dbReference type="AlphaFoldDB" id="A0A7X0J141"/>
<proteinExistence type="predicted"/>
<comment type="caution">
    <text evidence="1">The sequence shown here is derived from an EMBL/GenBank/DDBJ whole genome shotgun (WGS) entry which is preliminary data.</text>
</comment>
<name>A0A7X0J141_9SPHI</name>
<organism evidence="1 2">
    <name type="scientific">Pedobacter cryoconitis</name>
    <dbReference type="NCBI Taxonomy" id="188932"/>
    <lineage>
        <taxon>Bacteria</taxon>
        <taxon>Pseudomonadati</taxon>
        <taxon>Bacteroidota</taxon>
        <taxon>Sphingobacteriia</taxon>
        <taxon>Sphingobacteriales</taxon>
        <taxon>Sphingobacteriaceae</taxon>
        <taxon>Pedobacter</taxon>
    </lineage>
</organism>
<reference evidence="1 2" key="1">
    <citation type="submission" date="2020-08" db="EMBL/GenBank/DDBJ databases">
        <title>Genomic Encyclopedia of Type Strains, Phase IV (KMG-V): Genome sequencing to study the core and pangenomes of soil and plant-associated prokaryotes.</title>
        <authorList>
            <person name="Whitman W."/>
        </authorList>
    </citation>
    <scope>NUCLEOTIDE SEQUENCE [LARGE SCALE GENOMIC DNA]</scope>
    <source>
        <strain evidence="1 2">M2T3</strain>
    </source>
</reference>